<evidence type="ECO:0000313" key="2">
    <source>
        <dbReference type="Proteomes" id="UP000287188"/>
    </source>
</evidence>
<protein>
    <submittedName>
        <fullName evidence="1">Uncharacterized protein</fullName>
    </submittedName>
</protein>
<proteinExistence type="predicted"/>
<accession>A0A402ABE1</accession>
<comment type="caution">
    <text evidence="1">The sequence shown here is derived from an EMBL/GenBank/DDBJ whole genome shotgun (WGS) entry which is preliminary data.</text>
</comment>
<dbReference type="AlphaFoldDB" id="A0A402ABE1"/>
<evidence type="ECO:0000313" key="1">
    <source>
        <dbReference type="EMBL" id="GCE16381.1"/>
    </source>
</evidence>
<sequence>MLACQPASTHCTIFPTVFRLRDLEATRLYNVANVTEETYLKEESKLYCLSRFYILALLDLSPQEIKKF</sequence>
<dbReference type="Proteomes" id="UP000287188">
    <property type="component" value="Unassembled WGS sequence"/>
</dbReference>
<gene>
    <name evidence="1" type="ORF">KDK_01810</name>
</gene>
<dbReference type="EMBL" id="BIFS01000001">
    <property type="protein sequence ID" value="GCE16381.1"/>
    <property type="molecule type" value="Genomic_DNA"/>
</dbReference>
<name>A0A402ABE1_9CHLR</name>
<reference evidence="2" key="1">
    <citation type="submission" date="2018-12" db="EMBL/GenBank/DDBJ databases">
        <title>Tengunoibacter tsumagoiensis gen. nov., sp. nov., Dictyobacter kobayashii sp. nov., D. alpinus sp. nov., and D. joshuensis sp. nov. and description of Dictyobacteraceae fam. nov. within the order Ktedonobacterales isolated from Tengu-no-mugimeshi.</title>
        <authorList>
            <person name="Wang C.M."/>
            <person name="Zheng Y."/>
            <person name="Sakai Y."/>
            <person name="Toyoda A."/>
            <person name="Minakuchi Y."/>
            <person name="Abe K."/>
            <person name="Yokota A."/>
            <person name="Yabe S."/>
        </authorList>
    </citation>
    <scope>NUCLEOTIDE SEQUENCE [LARGE SCALE GENOMIC DNA]</scope>
    <source>
        <strain evidence="2">Uno11</strain>
    </source>
</reference>
<organism evidence="1 2">
    <name type="scientific">Dictyobacter kobayashii</name>
    <dbReference type="NCBI Taxonomy" id="2014872"/>
    <lineage>
        <taxon>Bacteria</taxon>
        <taxon>Bacillati</taxon>
        <taxon>Chloroflexota</taxon>
        <taxon>Ktedonobacteria</taxon>
        <taxon>Ktedonobacterales</taxon>
        <taxon>Dictyobacteraceae</taxon>
        <taxon>Dictyobacter</taxon>
    </lineage>
</organism>
<keyword evidence="2" id="KW-1185">Reference proteome</keyword>